<evidence type="ECO:0000256" key="6">
    <source>
        <dbReference type="PIRSR" id="PIRSR037505-2"/>
    </source>
</evidence>
<comment type="cofactor">
    <cofactor evidence="6">
        <name>Zn(2+)</name>
        <dbReference type="ChEBI" id="CHEBI:29105"/>
    </cofactor>
    <text evidence="6">Binds 1 zinc ion per subunit.</text>
</comment>
<accession>A0A6A4WZY2</accession>
<feature type="binding site" evidence="6 7">
    <location>
        <position position="292"/>
    </location>
    <ligand>
        <name>Zn(2+)</name>
        <dbReference type="ChEBI" id="CHEBI:29105"/>
    </ligand>
</feature>
<comment type="caution">
    <text evidence="9">The sequence shown here is derived from an EMBL/GenBank/DDBJ whole genome shotgun (WGS) entry which is preliminary data.</text>
</comment>
<dbReference type="FunFam" id="3.20.20.330:FF:000003">
    <property type="entry name" value="Betaine--homocysteine S-methyltransferase 1"/>
    <property type="match status" value="1"/>
</dbReference>
<dbReference type="PANTHER" id="PTHR46120:SF1">
    <property type="entry name" value="HCY-BINDING DOMAIN-CONTAINING PROTEIN"/>
    <property type="match status" value="1"/>
</dbReference>
<dbReference type="EMBL" id="VIIS01000151">
    <property type="protein sequence ID" value="KAF0312617.1"/>
    <property type="molecule type" value="Genomic_DNA"/>
</dbReference>
<dbReference type="GO" id="GO:0032259">
    <property type="term" value="P:methylation"/>
    <property type="evidence" value="ECO:0007669"/>
    <property type="project" value="UniProtKB-KW"/>
</dbReference>
<dbReference type="Proteomes" id="UP000440578">
    <property type="component" value="Unassembled WGS sequence"/>
</dbReference>
<keyword evidence="3 7" id="KW-0808">Transferase</keyword>
<gene>
    <name evidence="9" type="primary">BHMT_1</name>
    <name evidence="9" type="ORF">FJT64_016625</name>
</gene>
<proteinExistence type="predicted"/>
<evidence type="ECO:0000313" key="9">
    <source>
        <dbReference type="EMBL" id="KAF0312617.1"/>
    </source>
</evidence>
<comment type="pathway">
    <text evidence="1">Amino-acid biosynthesis; L-methionine biosynthesis via de novo pathway; L-methionine from L-homocysteine (BhmT route): step 1/1.</text>
</comment>
<dbReference type="GO" id="GO:0009086">
    <property type="term" value="P:methionine biosynthetic process"/>
    <property type="evidence" value="ECO:0007669"/>
    <property type="project" value="InterPro"/>
</dbReference>
<evidence type="ECO:0000256" key="4">
    <source>
        <dbReference type="ARBA" id="ARBA00022723"/>
    </source>
</evidence>
<keyword evidence="5 6" id="KW-0862">Zinc</keyword>
<evidence type="ECO:0000256" key="7">
    <source>
        <dbReference type="PROSITE-ProRule" id="PRU00333"/>
    </source>
</evidence>
<dbReference type="PANTHER" id="PTHR46120">
    <property type="entry name" value="BETAINE--HOMOCYSTEINE S-METHYLTRANSFERASE 1"/>
    <property type="match status" value="1"/>
</dbReference>
<dbReference type="Gene3D" id="3.20.20.330">
    <property type="entry name" value="Homocysteine-binding-like domain"/>
    <property type="match status" value="1"/>
</dbReference>
<dbReference type="GO" id="GO:0047150">
    <property type="term" value="F:betaine-homocysteine S-methyltransferase activity"/>
    <property type="evidence" value="ECO:0007669"/>
    <property type="project" value="TreeGrafter"/>
</dbReference>
<dbReference type="OrthoDB" id="261426at2759"/>
<dbReference type="AlphaFoldDB" id="A0A6A4WZY2"/>
<dbReference type="Pfam" id="PF02574">
    <property type="entry name" value="S-methyl_trans"/>
    <property type="match status" value="1"/>
</dbReference>
<dbReference type="UniPathway" id="UPA00051">
    <property type="reaction ID" value="UER00083"/>
</dbReference>
<reference evidence="9 10" key="1">
    <citation type="submission" date="2019-07" db="EMBL/GenBank/DDBJ databases">
        <title>Draft genome assembly of a fouling barnacle, Amphibalanus amphitrite (Darwin, 1854): The first reference genome for Thecostraca.</title>
        <authorList>
            <person name="Kim W."/>
        </authorList>
    </citation>
    <scope>NUCLEOTIDE SEQUENCE [LARGE SCALE GENOMIC DNA]</scope>
    <source>
        <strain evidence="9">SNU_AA5</strain>
        <tissue evidence="9">Soma without cirri and trophi</tissue>
    </source>
</reference>
<dbReference type="InterPro" id="IPR051524">
    <property type="entry name" value="BHMT"/>
</dbReference>
<protein>
    <submittedName>
        <fullName evidence="9">Betaine--homocysteine S-methyltransferase 1</fullName>
    </submittedName>
</protein>
<dbReference type="InterPro" id="IPR017226">
    <property type="entry name" value="BHMT-like"/>
</dbReference>
<dbReference type="PROSITE" id="PS50970">
    <property type="entry name" value="HCY"/>
    <property type="match status" value="1"/>
</dbReference>
<name>A0A6A4WZY2_AMPAM</name>
<evidence type="ECO:0000256" key="5">
    <source>
        <dbReference type="ARBA" id="ARBA00022833"/>
    </source>
</evidence>
<feature type="binding site" evidence="6 7">
    <location>
        <position position="293"/>
    </location>
    <ligand>
        <name>Zn(2+)</name>
        <dbReference type="ChEBI" id="CHEBI:29105"/>
    </ligand>
</feature>
<evidence type="ECO:0000259" key="8">
    <source>
        <dbReference type="PROSITE" id="PS50970"/>
    </source>
</evidence>
<evidence type="ECO:0000256" key="1">
    <source>
        <dbReference type="ARBA" id="ARBA00005137"/>
    </source>
</evidence>
<organism evidence="9 10">
    <name type="scientific">Amphibalanus amphitrite</name>
    <name type="common">Striped barnacle</name>
    <name type="synonym">Balanus amphitrite</name>
    <dbReference type="NCBI Taxonomy" id="1232801"/>
    <lineage>
        <taxon>Eukaryota</taxon>
        <taxon>Metazoa</taxon>
        <taxon>Ecdysozoa</taxon>
        <taxon>Arthropoda</taxon>
        <taxon>Crustacea</taxon>
        <taxon>Multicrustacea</taxon>
        <taxon>Cirripedia</taxon>
        <taxon>Thoracica</taxon>
        <taxon>Thoracicalcarea</taxon>
        <taxon>Balanomorpha</taxon>
        <taxon>Balanoidea</taxon>
        <taxon>Balanidae</taxon>
        <taxon>Amphibalaninae</taxon>
        <taxon>Amphibalanus</taxon>
    </lineage>
</organism>
<dbReference type="SUPFAM" id="SSF82282">
    <property type="entry name" value="Homocysteine S-methyltransferase"/>
    <property type="match status" value="1"/>
</dbReference>
<feature type="binding site" evidence="6 7">
    <location>
        <position position="210"/>
    </location>
    <ligand>
        <name>Zn(2+)</name>
        <dbReference type="ChEBI" id="CHEBI:29105"/>
    </ligand>
</feature>
<keyword evidence="10" id="KW-1185">Reference proteome</keyword>
<sequence length="368" mass="40798">MGKRGLLERLDAGEVVIGDGGFVFEMEKRGYVKAGPWTPEVVVEHPEAVRGLHREFLRAGSDVMQAFTFYASDDKLSHRGNEAGSKFTCRQINDAACRLAHEVAAEGDALVAGGISQTPSYLHGLGKKITQEEFKRQVDVFVENKADFLIAEYFEHIEEMEWAIESLASSGLPVCATMCIGPEGDLHGVSAGQCAVRMARAGAHAVGVNCHFDPFVSLEAVRLMKEALAEAGLKAHLMVQPLALWTPDVKKQGFIDQPEFPFALEPRILTRWEMHRYAREAYDLGVRYIGGCCMFQSYHIRAVAEELREERGKLPAAHEKHELWGGGLLLHTKPWVRARASKEYWSQLSPATGRPYSAAMSRPEGGKM</sequence>
<dbReference type="InterPro" id="IPR003726">
    <property type="entry name" value="HCY_dom"/>
</dbReference>
<dbReference type="PIRSF" id="PIRSF037505">
    <property type="entry name" value="Betaine_HMT"/>
    <property type="match status" value="1"/>
</dbReference>
<evidence type="ECO:0000313" key="10">
    <source>
        <dbReference type="Proteomes" id="UP000440578"/>
    </source>
</evidence>
<feature type="domain" description="Hcy-binding" evidence="8">
    <location>
        <begin position="4"/>
        <end position="307"/>
    </location>
</feature>
<evidence type="ECO:0000256" key="2">
    <source>
        <dbReference type="ARBA" id="ARBA00022603"/>
    </source>
</evidence>
<dbReference type="InterPro" id="IPR036589">
    <property type="entry name" value="HCY_dom_sf"/>
</dbReference>
<evidence type="ECO:0000256" key="3">
    <source>
        <dbReference type="ARBA" id="ARBA00022679"/>
    </source>
</evidence>
<dbReference type="GO" id="GO:0008270">
    <property type="term" value="F:zinc ion binding"/>
    <property type="evidence" value="ECO:0007669"/>
    <property type="project" value="InterPro"/>
</dbReference>
<keyword evidence="2 7" id="KW-0489">Methyltransferase</keyword>
<keyword evidence="4 6" id="KW-0479">Metal-binding</keyword>